<sequence>MEAPLLYQPLPVSMAGILTLAEHQQLYEVVSVAVQSDLFAALAEPKSAVELAREKHWETYATECLLDVLFFAGLVQNIDGFYSATAAAATYLHPNSLWRLNHLFENQERPGSLAWQLRQCLAADFQSRGRHEPDWNAERLRQIGVMGLNGSLQATVASVDLAGVSSLLDLGGGHGFYSIALAQKYPELRVTLFDLPPAASLARELVDRFGLADRITCVAGNFLTDDIGTGYDAVLCANILHGDKRDTVLPKVFAALRPGGQLIVKCRVADGVGSLQSALARLVWLTRGGKEMLRQAEWLAFLAQHGFRSLRTVNVWGIFATITGLRP</sequence>
<evidence type="ECO:0000259" key="5">
    <source>
        <dbReference type="Pfam" id="PF08100"/>
    </source>
</evidence>
<protein>
    <submittedName>
        <fullName evidence="6">Methyltransferase type 12</fullName>
    </submittedName>
</protein>
<dbReference type="InterPro" id="IPR001077">
    <property type="entry name" value="COMT_C"/>
</dbReference>
<keyword evidence="2 6" id="KW-0808">Transferase</keyword>
<feature type="domain" description="O-methyltransferase dimerisation" evidence="5">
    <location>
        <begin position="28"/>
        <end position="92"/>
    </location>
</feature>
<dbReference type="RefSeq" id="WP_007289231.1">
    <property type="nucleotide sequence ID" value="NZ_AAWL01000007.1"/>
</dbReference>
<dbReference type="GO" id="GO:0008171">
    <property type="term" value="F:O-methyltransferase activity"/>
    <property type="evidence" value="ECO:0007669"/>
    <property type="project" value="InterPro"/>
</dbReference>
<dbReference type="PANTHER" id="PTHR43712">
    <property type="entry name" value="PUTATIVE (AFU_ORTHOLOGUE AFUA_4G14580)-RELATED"/>
    <property type="match status" value="1"/>
</dbReference>
<dbReference type="eggNOG" id="COG2519">
    <property type="taxonomic scope" value="Bacteria"/>
</dbReference>
<keyword evidence="7" id="KW-1185">Reference proteome</keyword>
<dbReference type="Pfam" id="PF08100">
    <property type="entry name" value="Dimerisation"/>
    <property type="match status" value="1"/>
</dbReference>
<accession>A1HQC5</accession>
<dbReference type="PROSITE" id="PS51683">
    <property type="entry name" value="SAM_OMT_II"/>
    <property type="match status" value="1"/>
</dbReference>
<gene>
    <name evidence="6" type="ORF">TcarDRAFT_1138</name>
</gene>
<reference evidence="6 7" key="2">
    <citation type="submission" date="2007-01" db="EMBL/GenBank/DDBJ databases">
        <title>Sequencing of the draft genome and assembly of Thermosinus carboxydivorans Nor1.</title>
        <authorList>
            <consortium name="US DOE Joint Genome Institute (JGI-PGF)"/>
            <person name="Copeland A."/>
            <person name="Lucas S."/>
            <person name="Lapidus A."/>
            <person name="Barry K."/>
            <person name="Glavina del Rio T."/>
            <person name="Dalin E."/>
            <person name="Tice H."/>
            <person name="Bruce D."/>
            <person name="Pitluck S."/>
            <person name="Richardson P."/>
        </authorList>
    </citation>
    <scope>NUCLEOTIDE SEQUENCE [LARGE SCALE GENOMIC DNA]</scope>
    <source>
        <strain evidence="6 7">Nor1</strain>
    </source>
</reference>
<evidence type="ECO:0000313" key="7">
    <source>
        <dbReference type="Proteomes" id="UP000005139"/>
    </source>
</evidence>
<dbReference type="SUPFAM" id="SSF53335">
    <property type="entry name" value="S-adenosyl-L-methionine-dependent methyltransferases"/>
    <property type="match status" value="1"/>
</dbReference>
<dbReference type="Pfam" id="PF00891">
    <property type="entry name" value="Methyltransf_2"/>
    <property type="match status" value="1"/>
</dbReference>
<dbReference type="Gene3D" id="3.40.50.150">
    <property type="entry name" value="Vaccinia Virus protein VP39"/>
    <property type="match status" value="1"/>
</dbReference>
<dbReference type="Gene3D" id="1.10.10.10">
    <property type="entry name" value="Winged helix-like DNA-binding domain superfamily/Winged helix DNA-binding domain"/>
    <property type="match status" value="1"/>
</dbReference>
<keyword evidence="3" id="KW-0949">S-adenosyl-L-methionine</keyword>
<proteinExistence type="predicted"/>
<evidence type="ECO:0000313" key="6">
    <source>
        <dbReference type="EMBL" id="EAX47732.1"/>
    </source>
</evidence>
<evidence type="ECO:0000256" key="2">
    <source>
        <dbReference type="ARBA" id="ARBA00022679"/>
    </source>
</evidence>
<name>A1HQC5_9FIRM</name>
<dbReference type="InterPro" id="IPR036388">
    <property type="entry name" value="WH-like_DNA-bd_sf"/>
</dbReference>
<dbReference type="InterPro" id="IPR029063">
    <property type="entry name" value="SAM-dependent_MTases_sf"/>
</dbReference>
<evidence type="ECO:0000259" key="4">
    <source>
        <dbReference type="Pfam" id="PF00891"/>
    </source>
</evidence>
<dbReference type="InterPro" id="IPR012967">
    <property type="entry name" value="COMT_dimerisation"/>
</dbReference>
<reference evidence="6 7" key="1">
    <citation type="submission" date="2007-01" db="EMBL/GenBank/DDBJ databases">
        <title>Annotation of the draft genome assembly of Thermosinus carboxydivorans Nor1.</title>
        <authorList>
            <consortium name="US DOE Joint Genome Institute (JGI-ORNL)"/>
            <person name="Larimer F."/>
            <person name="Land M."/>
            <person name="Hauser L."/>
        </authorList>
    </citation>
    <scope>NUCLEOTIDE SEQUENCE [LARGE SCALE GENOMIC DNA]</scope>
    <source>
        <strain evidence="6 7">Nor1</strain>
    </source>
</reference>
<dbReference type="CDD" id="cd02440">
    <property type="entry name" value="AdoMet_MTases"/>
    <property type="match status" value="1"/>
</dbReference>
<dbReference type="GO" id="GO:0032259">
    <property type="term" value="P:methylation"/>
    <property type="evidence" value="ECO:0007669"/>
    <property type="project" value="UniProtKB-KW"/>
</dbReference>
<comment type="caution">
    <text evidence="6">The sequence shown here is derived from an EMBL/GenBank/DDBJ whole genome shotgun (WGS) entry which is preliminary data.</text>
</comment>
<keyword evidence="1 6" id="KW-0489">Methyltransferase</keyword>
<dbReference type="Proteomes" id="UP000005139">
    <property type="component" value="Unassembled WGS sequence"/>
</dbReference>
<evidence type="ECO:0000256" key="3">
    <source>
        <dbReference type="ARBA" id="ARBA00022691"/>
    </source>
</evidence>
<dbReference type="EMBL" id="AAWL01000007">
    <property type="protein sequence ID" value="EAX47732.1"/>
    <property type="molecule type" value="Genomic_DNA"/>
</dbReference>
<dbReference type="InterPro" id="IPR016461">
    <property type="entry name" value="COMT-like"/>
</dbReference>
<dbReference type="AlphaFoldDB" id="A1HQC5"/>
<feature type="domain" description="O-methyltransferase C-terminal" evidence="4">
    <location>
        <begin position="155"/>
        <end position="308"/>
    </location>
</feature>
<dbReference type="PANTHER" id="PTHR43712:SF2">
    <property type="entry name" value="O-METHYLTRANSFERASE CICE"/>
    <property type="match status" value="1"/>
</dbReference>
<organism evidence="6 7">
    <name type="scientific">Thermosinus carboxydivorans Nor1</name>
    <dbReference type="NCBI Taxonomy" id="401526"/>
    <lineage>
        <taxon>Bacteria</taxon>
        <taxon>Bacillati</taxon>
        <taxon>Bacillota</taxon>
        <taxon>Negativicutes</taxon>
        <taxon>Selenomonadales</taxon>
        <taxon>Sporomusaceae</taxon>
        <taxon>Thermosinus</taxon>
    </lineage>
</organism>
<evidence type="ECO:0000256" key="1">
    <source>
        <dbReference type="ARBA" id="ARBA00022603"/>
    </source>
</evidence>